<keyword evidence="2" id="KW-1003">Cell membrane</keyword>
<evidence type="ECO:0000313" key="9">
    <source>
        <dbReference type="Proteomes" id="UP001302349"/>
    </source>
</evidence>
<evidence type="ECO:0000256" key="3">
    <source>
        <dbReference type="ARBA" id="ARBA00022692"/>
    </source>
</evidence>
<evidence type="ECO:0000256" key="1">
    <source>
        <dbReference type="ARBA" id="ARBA00004651"/>
    </source>
</evidence>
<feature type="transmembrane region" description="Helical" evidence="6">
    <location>
        <begin position="58"/>
        <end position="77"/>
    </location>
</feature>
<keyword evidence="9" id="KW-1185">Reference proteome</keyword>
<comment type="subcellular location">
    <subcellularLocation>
        <location evidence="1">Cell membrane</location>
        <topology evidence="1">Multi-pass membrane protein</topology>
    </subcellularLocation>
</comment>
<dbReference type="Gene3D" id="1.25.40.10">
    <property type="entry name" value="Tetratricopeptide repeat domain"/>
    <property type="match status" value="1"/>
</dbReference>
<feature type="domain" description="Sulfatase N-terminal" evidence="7">
    <location>
        <begin position="249"/>
        <end position="535"/>
    </location>
</feature>
<feature type="transmembrane region" description="Helical" evidence="6">
    <location>
        <begin position="12"/>
        <end position="31"/>
    </location>
</feature>
<dbReference type="SUPFAM" id="SSF48452">
    <property type="entry name" value="TPR-like"/>
    <property type="match status" value="1"/>
</dbReference>
<dbReference type="InterPro" id="IPR000917">
    <property type="entry name" value="Sulfatase_N"/>
</dbReference>
<accession>A0ABZ0IKP0</accession>
<feature type="transmembrane region" description="Helical" evidence="6">
    <location>
        <begin position="166"/>
        <end position="184"/>
    </location>
</feature>
<keyword evidence="4 6" id="KW-1133">Transmembrane helix</keyword>
<proteinExistence type="predicted"/>
<dbReference type="SUPFAM" id="SSF53649">
    <property type="entry name" value="Alkaline phosphatase-like"/>
    <property type="match status" value="1"/>
</dbReference>
<evidence type="ECO:0000256" key="6">
    <source>
        <dbReference type="SAM" id="Phobius"/>
    </source>
</evidence>
<protein>
    <submittedName>
        <fullName evidence="8">Sulfatase-like hydrolase/transferase</fullName>
    </submittedName>
</protein>
<dbReference type="Pfam" id="PF00884">
    <property type="entry name" value="Sulfatase"/>
    <property type="match status" value="1"/>
</dbReference>
<evidence type="ECO:0000256" key="2">
    <source>
        <dbReference type="ARBA" id="ARBA00022475"/>
    </source>
</evidence>
<gene>
    <name evidence="8" type="ORF">RT717_18285</name>
</gene>
<evidence type="ECO:0000259" key="7">
    <source>
        <dbReference type="Pfam" id="PF00884"/>
    </source>
</evidence>
<evidence type="ECO:0000256" key="4">
    <source>
        <dbReference type="ARBA" id="ARBA00022989"/>
    </source>
</evidence>
<name>A0ABZ0IKP0_9BACT</name>
<organism evidence="8 9">
    <name type="scientific">Imperialibacter roseus</name>
    <dbReference type="NCBI Taxonomy" id="1324217"/>
    <lineage>
        <taxon>Bacteria</taxon>
        <taxon>Pseudomonadati</taxon>
        <taxon>Bacteroidota</taxon>
        <taxon>Cytophagia</taxon>
        <taxon>Cytophagales</taxon>
        <taxon>Flammeovirgaceae</taxon>
        <taxon>Imperialibacter</taxon>
    </lineage>
</organism>
<dbReference type="Gene3D" id="3.40.720.10">
    <property type="entry name" value="Alkaline Phosphatase, subunit A"/>
    <property type="match status" value="1"/>
</dbReference>
<feature type="transmembrane region" description="Helical" evidence="6">
    <location>
        <begin position="84"/>
        <end position="106"/>
    </location>
</feature>
<keyword evidence="5 6" id="KW-0472">Membrane</keyword>
<dbReference type="InterPro" id="IPR050448">
    <property type="entry name" value="OpgB/LTA_synthase_biosynth"/>
</dbReference>
<dbReference type="RefSeq" id="WP_317487826.1">
    <property type="nucleotide sequence ID" value="NZ_CP136051.1"/>
</dbReference>
<feature type="transmembrane region" description="Helical" evidence="6">
    <location>
        <begin position="126"/>
        <end position="154"/>
    </location>
</feature>
<dbReference type="CDD" id="cd16015">
    <property type="entry name" value="LTA_synthase"/>
    <property type="match status" value="1"/>
</dbReference>
<dbReference type="InterPro" id="IPR011990">
    <property type="entry name" value="TPR-like_helical_dom_sf"/>
</dbReference>
<evidence type="ECO:0000313" key="8">
    <source>
        <dbReference type="EMBL" id="WOK05033.1"/>
    </source>
</evidence>
<dbReference type="PANTHER" id="PTHR47371">
    <property type="entry name" value="LIPOTEICHOIC ACID SYNTHASE"/>
    <property type="match status" value="1"/>
</dbReference>
<keyword evidence="3 6" id="KW-0812">Transmembrane</keyword>
<dbReference type="InterPro" id="IPR017850">
    <property type="entry name" value="Alkaline_phosphatase_core_sf"/>
</dbReference>
<sequence length="778" mass="88008">MREFKELKWLQLLVINWWGISILLLLFRLYALVGVSQEHFVTIGDTGLTFVAGMANDMVTALCITLALSPIVLLLHFAAPKWPLIWHLPSYISVAALSFGLERYFVNEMTPLGADFWAYSGEDVAAVITASVQVDAILVLGIVILMLSLLFVVYMSKKALPGYKRIYSWVALFALLLSIPLSLLSSRFESLQNQYLATSRMGYFIRYSVGSLELFDSQSTIALGKYPFEKSFIDADVLGPHFGDFDAPPNLIFIQVEGLGGNFTGAGASMKGFTPFLDSLSEKSLFWPNCLSTTGRTFGIVPALYGSLPLGDTGFMDLGPDYPSHFTLISWLKDNGYSTSYFYGGNINFDKTDIFLEYQGVDNLIYEGRFPESYKKMEANTDGFSWGYPDKALFDLYEKSIPIEAGPRMDMLMTITTHEPFKVPEASVYTAKFDSVVAGFDNKELFVTYRNIFETFLYFDDALRILFDKLSKRADWKNTIVVITGDHRVIPLPQESQLDRFHVPLLIYSPALMHGQTFKAMASHAQVTPSFVSYFKSKYKFPTESKLPFISGTLPIKTDFESHLSLPLMRNKGTLDIYLDNDTLLANDRLFHVTSRLATEPVDNAAGKKRIKEKLRAFKQNQNVALNENRLWEYNAGKSAKQFVLSDSAFQWLEELGVKQIGSDSQLYLAKTLAQKKEYEKARWVAGYLLNNSPNYSDARILIGRTFAWEGKYNLAAPILKEGQRRSPNYEDVYLALADVYFWDGQLDSSLVWAQEGKKRFPNSTELEEKIKRLSTVK</sequence>
<dbReference type="Proteomes" id="UP001302349">
    <property type="component" value="Chromosome"/>
</dbReference>
<dbReference type="EMBL" id="CP136051">
    <property type="protein sequence ID" value="WOK05033.1"/>
    <property type="molecule type" value="Genomic_DNA"/>
</dbReference>
<dbReference type="PANTHER" id="PTHR47371:SF3">
    <property type="entry name" value="PHOSPHOGLYCEROL TRANSFERASE I"/>
    <property type="match status" value="1"/>
</dbReference>
<evidence type="ECO:0000256" key="5">
    <source>
        <dbReference type="ARBA" id="ARBA00023136"/>
    </source>
</evidence>
<reference evidence="8 9" key="1">
    <citation type="journal article" date="2023" name="Microbiol. Resour. Announc.">
        <title>Complete Genome Sequence of Imperialibacter roseus strain P4T.</title>
        <authorList>
            <person name="Tizabi D.R."/>
            <person name="Bachvaroff T."/>
            <person name="Hill R.T."/>
        </authorList>
    </citation>
    <scope>NUCLEOTIDE SEQUENCE [LARGE SCALE GENOMIC DNA]</scope>
    <source>
        <strain evidence="8 9">P4T</strain>
    </source>
</reference>